<evidence type="ECO:0000313" key="2">
    <source>
        <dbReference type="Proteomes" id="UP000655523"/>
    </source>
</evidence>
<proteinExistence type="predicted"/>
<name>A0A972NM00_9BURK</name>
<evidence type="ECO:0000313" key="1">
    <source>
        <dbReference type="EMBL" id="NPT54257.1"/>
    </source>
</evidence>
<sequence length="52" mass="5589">MYWKFCAIEALGNVFVDGTSTLLGNVVFDCAKTGDMQPTQAAAAAKTSRFIE</sequence>
<accession>A0A972NM00</accession>
<reference evidence="1 2" key="1">
    <citation type="submission" date="2019-11" db="EMBL/GenBank/DDBJ databases">
        <title>Metabolism of dissolved organic matter in forest soils.</title>
        <authorList>
            <person name="Cyle K.T."/>
            <person name="Wilhelm R.C."/>
            <person name="Martinez C.E."/>
        </authorList>
    </citation>
    <scope>NUCLEOTIDE SEQUENCE [LARGE SCALE GENOMIC DNA]</scope>
    <source>
        <strain evidence="1 2">5N</strain>
    </source>
</reference>
<dbReference type="EMBL" id="WOEZ01000036">
    <property type="protein sequence ID" value="NPT54257.1"/>
    <property type="molecule type" value="Genomic_DNA"/>
</dbReference>
<dbReference type="AlphaFoldDB" id="A0A972NM00"/>
<organism evidence="1 2">
    <name type="scientific">Paraburkholderia elongata</name>
    <dbReference type="NCBI Taxonomy" id="2675747"/>
    <lineage>
        <taxon>Bacteria</taxon>
        <taxon>Pseudomonadati</taxon>
        <taxon>Pseudomonadota</taxon>
        <taxon>Betaproteobacteria</taxon>
        <taxon>Burkholderiales</taxon>
        <taxon>Burkholderiaceae</taxon>
        <taxon>Paraburkholderia</taxon>
    </lineage>
</organism>
<gene>
    <name evidence="1" type="ORF">GNZ13_06455</name>
</gene>
<dbReference type="RefSeq" id="WP_172161557.1">
    <property type="nucleotide sequence ID" value="NZ_WOEZ01000036.1"/>
</dbReference>
<protein>
    <submittedName>
        <fullName evidence="1">Uncharacterized protein</fullName>
    </submittedName>
</protein>
<comment type="caution">
    <text evidence="1">The sequence shown here is derived from an EMBL/GenBank/DDBJ whole genome shotgun (WGS) entry which is preliminary data.</text>
</comment>
<dbReference type="Proteomes" id="UP000655523">
    <property type="component" value="Unassembled WGS sequence"/>
</dbReference>
<keyword evidence="2" id="KW-1185">Reference proteome</keyword>